<comment type="caution">
    <text evidence="5">The sequence shown here is derived from an EMBL/GenBank/DDBJ whole genome shotgun (WGS) entry which is preliminary data.</text>
</comment>
<protein>
    <submittedName>
        <fullName evidence="5">Sigma-54-dependent transcriptional regulator</fullName>
    </submittedName>
</protein>
<dbReference type="FunFam" id="3.40.50.300:FF:000006">
    <property type="entry name" value="DNA-binding transcriptional regulator NtrC"/>
    <property type="match status" value="1"/>
</dbReference>
<dbReference type="Gene3D" id="1.10.8.60">
    <property type="match status" value="1"/>
</dbReference>
<dbReference type="InterPro" id="IPR000014">
    <property type="entry name" value="PAS"/>
</dbReference>
<dbReference type="CDD" id="cd00009">
    <property type="entry name" value="AAA"/>
    <property type="match status" value="1"/>
</dbReference>
<evidence type="ECO:0000313" key="5">
    <source>
        <dbReference type="EMBL" id="EGK61222.1"/>
    </source>
</evidence>
<dbReference type="GO" id="GO:0005524">
    <property type="term" value="F:ATP binding"/>
    <property type="evidence" value="ECO:0007669"/>
    <property type="project" value="UniProtKB-KW"/>
</dbReference>
<dbReference type="Proteomes" id="UP000004067">
    <property type="component" value="Unassembled WGS sequence"/>
</dbReference>
<dbReference type="Pfam" id="PF25601">
    <property type="entry name" value="AAA_lid_14"/>
    <property type="match status" value="1"/>
</dbReference>
<reference evidence="5 6" key="1">
    <citation type="submission" date="2011-04" db="EMBL/GenBank/DDBJ databases">
        <authorList>
            <person name="Muzny D."/>
            <person name="Qin X."/>
            <person name="Deng J."/>
            <person name="Jiang H."/>
            <person name="Liu Y."/>
            <person name="Qu J."/>
            <person name="Song X.-Z."/>
            <person name="Zhang L."/>
            <person name="Thornton R."/>
            <person name="Coyle M."/>
            <person name="Francisco L."/>
            <person name="Jackson L."/>
            <person name="Javaid M."/>
            <person name="Korchina V."/>
            <person name="Kovar C."/>
            <person name="Mata R."/>
            <person name="Mathew T."/>
            <person name="Ngo R."/>
            <person name="Nguyen L."/>
            <person name="Nguyen N."/>
            <person name="Okwuonu G."/>
            <person name="Ongeri F."/>
            <person name="Pham C."/>
            <person name="Simmons D."/>
            <person name="Wilczek-Boney K."/>
            <person name="Hale W."/>
            <person name="Jakkamsetti A."/>
            <person name="Pham P."/>
            <person name="Ruth R."/>
            <person name="San Lucas F."/>
            <person name="Warren J."/>
            <person name="Zhang J."/>
            <person name="Zhao Z."/>
            <person name="Zhou C."/>
            <person name="Zhu D."/>
            <person name="Lee S."/>
            <person name="Bess C."/>
            <person name="Blankenburg K."/>
            <person name="Forbes L."/>
            <person name="Fu Q."/>
            <person name="Gubbala S."/>
            <person name="Hirani K."/>
            <person name="Jayaseelan J.C."/>
            <person name="Lara F."/>
            <person name="Munidasa M."/>
            <person name="Palculict T."/>
            <person name="Patil S."/>
            <person name="Pu L.-L."/>
            <person name="Saada N."/>
            <person name="Tang L."/>
            <person name="Weissenberger G."/>
            <person name="Zhu Y."/>
            <person name="Hemphill L."/>
            <person name="Shang Y."/>
            <person name="Youmans B."/>
            <person name="Ayvaz T."/>
            <person name="Ross M."/>
            <person name="Santibanez J."/>
            <person name="Aqrawi P."/>
            <person name="Gross S."/>
            <person name="Joshi V."/>
            <person name="Fowler G."/>
            <person name="Nazareth L."/>
            <person name="Reid J."/>
            <person name="Worley K."/>
            <person name="Petrosino J."/>
            <person name="Highlander S."/>
            <person name="Gibbs R."/>
        </authorList>
    </citation>
    <scope>NUCLEOTIDE SEQUENCE [LARGE SCALE GENOMIC DNA]</scope>
    <source>
        <strain evidence="5 6">DSM 2778</strain>
    </source>
</reference>
<dbReference type="PANTHER" id="PTHR32071:SF57">
    <property type="entry name" value="C4-DICARBOXYLATE TRANSPORT TRANSCRIPTIONAL REGULATORY PROTEIN DCTD"/>
    <property type="match status" value="1"/>
</dbReference>
<evidence type="ECO:0000259" key="4">
    <source>
        <dbReference type="PROSITE" id="PS50112"/>
    </source>
</evidence>
<sequence>MENRHNTENMGNGGNPAAISEQMLLDAFLCEIVVIDTGKRIVKANESYCMARGASLAQVVGMPIEACGNADAILKALEYPTETKLIFQEDDDIVALSSIFSSGALVGAMEMRFRHHGLSDAAAMEVSYSHMAEDIHKLFETNWDVIYASDDTGKTLEVSSAATAIWGVDAEQLVGKSVYDLERERIFYPSITRMVLESKRRVQAIQTTATGKKLLVMGTPIVDEENRIVRVINTSRLIVDESEFSQELNETRLLLEGYKRELARSQLQEEQNNAFIAESPEMKKIAVMALKVSETDVPILITGDSGVGKEVLANFIHAKSPRTEKPYIKINCSALPPTLFESELFGYERGAFTGAERSGKPGLFELAQGGTLFLDEISEIPVGMQAKLLRVLQENEFMRVGGTKTIPLDVRIIAASNKNLPEEIAQGQFRRDLYYRLNVVQFHIPPLRERQEDILPLSLFFLKKYNAKYRLNRRLSADVMDAFSRCRWDGNTRELQHAIERMVVLSPQDVIGVDSLPESLQCRQRSAPIQVDAIIPLREAQRLVEEKLIAMAQRKYKTTTRIAEVLGVDQSTISRKLKKV</sequence>
<dbReference type="InterPro" id="IPR002078">
    <property type="entry name" value="Sigma_54_int"/>
</dbReference>
<dbReference type="InterPro" id="IPR027417">
    <property type="entry name" value="P-loop_NTPase"/>
</dbReference>
<dbReference type="PANTHER" id="PTHR32071">
    <property type="entry name" value="TRANSCRIPTIONAL REGULATORY PROTEIN"/>
    <property type="match status" value="1"/>
</dbReference>
<keyword evidence="2" id="KW-0067">ATP-binding</keyword>
<dbReference type="InterPro" id="IPR035965">
    <property type="entry name" value="PAS-like_dom_sf"/>
</dbReference>
<dbReference type="Gene3D" id="3.30.450.20">
    <property type="entry name" value="PAS domain"/>
    <property type="match status" value="1"/>
</dbReference>
<evidence type="ECO:0000256" key="2">
    <source>
        <dbReference type="ARBA" id="ARBA00022840"/>
    </source>
</evidence>
<dbReference type="Pfam" id="PF00989">
    <property type="entry name" value="PAS"/>
    <property type="match status" value="1"/>
</dbReference>
<dbReference type="STRING" id="888060.HMPREF9081_0625"/>
<dbReference type="AlphaFoldDB" id="F5RK40"/>
<dbReference type="EMBL" id="AFHQ01000023">
    <property type="protein sequence ID" value="EGK61222.1"/>
    <property type="molecule type" value="Genomic_DNA"/>
</dbReference>
<dbReference type="PROSITE" id="PS00676">
    <property type="entry name" value="SIGMA54_INTERACT_2"/>
    <property type="match status" value="1"/>
</dbReference>
<dbReference type="InterPro" id="IPR009057">
    <property type="entry name" value="Homeodomain-like_sf"/>
</dbReference>
<dbReference type="SUPFAM" id="SSF46689">
    <property type="entry name" value="Homeodomain-like"/>
    <property type="match status" value="1"/>
</dbReference>
<evidence type="ECO:0000313" key="6">
    <source>
        <dbReference type="Proteomes" id="UP000004067"/>
    </source>
</evidence>
<dbReference type="Pfam" id="PF00158">
    <property type="entry name" value="Sigma54_activat"/>
    <property type="match status" value="1"/>
</dbReference>
<dbReference type="InterPro" id="IPR013767">
    <property type="entry name" value="PAS_fold"/>
</dbReference>
<name>F5RK40_9FIRM</name>
<feature type="domain" description="Sigma-54 factor interaction" evidence="3">
    <location>
        <begin position="275"/>
        <end position="504"/>
    </location>
</feature>
<proteinExistence type="predicted"/>
<dbReference type="PROSITE" id="PS50045">
    <property type="entry name" value="SIGMA54_INTERACT_4"/>
    <property type="match status" value="1"/>
</dbReference>
<evidence type="ECO:0000256" key="1">
    <source>
        <dbReference type="ARBA" id="ARBA00022741"/>
    </source>
</evidence>
<evidence type="ECO:0000259" key="3">
    <source>
        <dbReference type="PROSITE" id="PS50045"/>
    </source>
</evidence>
<dbReference type="InterPro" id="IPR025662">
    <property type="entry name" value="Sigma_54_int_dom_ATP-bd_1"/>
</dbReference>
<dbReference type="Gene3D" id="3.40.50.300">
    <property type="entry name" value="P-loop containing nucleotide triphosphate hydrolases"/>
    <property type="match status" value="1"/>
</dbReference>
<dbReference type="Gene3D" id="1.10.10.60">
    <property type="entry name" value="Homeodomain-like"/>
    <property type="match status" value="1"/>
</dbReference>
<dbReference type="eggNOG" id="COG3829">
    <property type="taxonomic scope" value="Bacteria"/>
</dbReference>
<keyword evidence="6" id="KW-1185">Reference proteome</keyword>
<accession>F5RK40</accession>
<dbReference type="SUPFAM" id="SSF52540">
    <property type="entry name" value="P-loop containing nucleoside triphosphate hydrolases"/>
    <property type="match status" value="1"/>
</dbReference>
<dbReference type="PROSITE" id="PS50112">
    <property type="entry name" value="PAS"/>
    <property type="match status" value="1"/>
</dbReference>
<organism evidence="5 6">
    <name type="scientific">Centipeda periodontii DSM 2778</name>
    <dbReference type="NCBI Taxonomy" id="888060"/>
    <lineage>
        <taxon>Bacteria</taxon>
        <taxon>Bacillati</taxon>
        <taxon>Bacillota</taxon>
        <taxon>Negativicutes</taxon>
        <taxon>Selenomonadales</taxon>
        <taxon>Selenomonadaceae</taxon>
        <taxon>Centipeda</taxon>
    </lineage>
</organism>
<dbReference type="SMART" id="SM00382">
    <property type="entry name" value="AAA"/>
    <property type="match status" value="1"/>
</dbReference>
<dbReference type="InterPro" id="IPR058031">
    <property type="entry name" value="AAA_lid_NorR"/>
</dbReference>
<dbReference type="SUPFAM" id="SSF55785">
    <property type="entry name" value="PYP-like sensor domain (PAS domain)"/>
    <property type="match status" value="1"/>
</dbReference>
<dbReference type="InterPro" id="IPR003593">
    <property type="entry name" value="AAA+_ATPase"/>
</dbReference>
<dbReference type="HOGENOM" id="CLU_000445_8_1_9"/>
<feature type="domain" description="PAS" evidence="4">
    <location>
        <begin position="131"/>
        <end position="181"/>
    </location>
</feature>
<keyword evidence="1" id="KW-0547">Nucleotide-binding</keyword>
<dbReference type="RefSeq" id="WP_006305491.1">
    <property type="nucleotide sequence ID" value="NZ_GL892076.1"/>
</dbReference>
<gene>
    <name evidence="5" type="ORF">HMPREF9081_0625</name>
</gene>
<dbReference type="CDD" id="cd00130">
    <property type="entry name" value="PAS"/>
    <property type="match status" value="1"/>
</dbReference>
<dbReference type="PROSITE" id="PS00675">
    <property type="entry name" value="SIGMA54_INTERACT_1"/>
    <property type="match status" value="1"/>
</dbReference>
<dbReference type="GO" id="GO:0006355">
    <property type="term" value="P:regulation of DNA-templated transcription"/>
    <property type="evidence" value="ECO:0007669"/>
    <property type="project" value="InterPro"/>
</dbReference>
<dbReference type="InterPro" id="IPR025943">
    <property type="entry name" value="Sigma_54_int_dom_ATP-bd_2"/>
</dbReference>